<organism evidence="2 3">
    <name type="scientific">Aspergillus bertholletiae</name>
    <dbReference type="NCBI Taxonomy" id="1226010"/>
    <lineage>
        <taxon>Eukaryota</taxon>
        <taxon>Fungi</taxon>
        <taxon>Dikarya</taxon>
        <taxon>Ascomycota</taxon>
        <taxon>Pezizomycotina</taxon>
        <taxon>Eurotiomycetes</taxon>
        <taxon>Eurotiomycetidae</taxon>
        <taxon>Eurotiales</taxon>
        <taxon>Aspergillaceae</taxon>
        <taxon>Aspergillus</taxon>
        <taxon>Aspergillus subgen. Circumdati</taxon>
    </lineage>
</organism>
<evidence type="ECO:0000313" key="2">
    <source>
        <dbReference type="EMBL" id="KAE8381260.1"/>
    </source>
</evidence>
<sequence>MHLPLVCSALFVTTALGYRIFEYTDERCTGAQARLHHLAGPSSCERLNDGVTSSVLVKIDNIHDDQYAVNVYDDDDCTDSVVGYIRNMNGCLTRSPFSTVGRSIKVVPIQKSAKMRDILVPIAHGLFRTVNEANHTEDGVYADEAFDLFLPTNLEHVSSIQRQ</sequence>
<evidence type="ECO:0008006" key="4">
    <source>
        <dbReference type="Google" id="ProtNLM"/>
    </source>
</evidence>
<dbReference type="AlphaFoldDB" id="A0A5N7BHJ5"/>
<feature type="signal peptide" evidence="1">
    <location>
        <begin position="1"/>
        <end position="17"/>
    </location>
</feature>
<proteinExistence type="predicted"/>
<accession>A0A5N7BHJ5</accession>
<evidence type="ECO:0000313" key="3">
    <source>
        <dbReference type="Proteomes" id="UP000326198"/>
    </source>
</evidence>
<gene>
    <name evidence="2" type="ORF">BDV26DRAFT_278849</name>
</gene>
<dbReference type="EMBL" id="ML736172">
    <property type="protein sequence ID" value="KAE8381260.1"/>
    <property type="molecule type" value="Genomic_DNA"/>
</dbReference>
<keyword evidence="3" id="KW-1185">Reference proteome</keyword>
<protein>
    <recommendedName>
        <fullName evidence="4">LysM domain-containing protein</fullName>
    </recommendedName>
</protein>
<evidence type="ECO:0000256" key="1">
    <source>
        <dbReference type="SAM" id="SignalP"/>
    </source>
</evidence>
<dbReference type="Proteomes" id="UP000326198">
    <property type="component" value="Unassembled WGS sequence"/>
</dbReference>
<name>A0A5N7BHJ5_9EURO</name>
<reference evidence="2 3" key="1">
    <citation type="submission" date="2019-04" db="EMBL/GenBank/DDBJ databases">
        <title>Friends and foes A comparative genomics studyof 23 Aspergillus species from section Flavi.</title>
        <authorList>
            <consortium name="DOE Joint Genome Institute"/>
            <person name="Kjaerbolling I."/>
            <person name="Vesth T."/>
            <person name="Frisvad J.C."/>
            <person name="Nybo J.L."/>
            <person name="Theobald S."/>
            <person name="Kildgaard S."/>
            <person name="Isbrandt T."/>
            <person name="Kuo A."/>
            <person name="Sato A."/>
            <person name="Lyhne E.K."/>
            <person name="Kogle M.E."/>
            <person name="Wiebenga A."/>
            <person name="Kun R.S."/>
            <person name="Lubbers R.J."/>
            <person name="Makela M.R."/>
            <person name="Barry K."/>
            <person name="Chovatia M."/>
            <person name="Clum A."/>
            <person name="Daum C."/>
            <person name="Haridas S."/>
            <person name="He G."/>
            <person name="LaButti K."/>
            <person name="Lipzen A."/>
            <person name="Mondo S."/>
            <person name="Riley R."/>
            <person name="Salamov A."/>
            <person name="Simmons B.A."/>
            <person name="Magnuson J.K."/>
            <person name="Henrissat B."/>
            <person name="Mortensen U.H."/>
            <person name="Larsen T.O."/>
            <person name="Devries R.P."/>
            <person name="Grigoriev I.V."/>
            <person name="Machida M."/>
            <person name="Baker S.E."/>
            <person name="Andersen M.R."/>
        </authorList>
    </citation>
    <scope>NUCLEOTIDE SEQUENCE [LARGE SCALE GENOMIC DNA]</scope>
    <source>
        <strain evidence="2 3">IBT 29228</strain>
    </source>
</reference>
<feature type="chain" id="PRO_5024926968" description="LysM domain-containing protein" evidence="1">
    <location>
        <begin position="18"/>
        <end position="163"/>
    </location>
</feature>
<keyword evidence="1" id="KW-0732">Signal</keyword>
<dbReference type="OrthoDB" id="4447703at2759"/>